<comment type="caution">
    <text evidence="2">The sequence shown here is derived from an EMBL/GenBank/DDBJ whole genome shotgun (WGS) entry which is preliminary data.</text>
</comment>
<name>A0A4V6YAQ9_9PEZI</name>
<evidence type="ECO:0000313" key="2">
    <source>
        <dbReference type="EMBL" id="TKX18862.1"/>
    </source>
</evidence>
<reference evidence="2 3" key="1">
    <citation type="submission" date="2018-02" db="EMBL/GenBank/DDBJ databases">
        <title>Draft genome sequences of Elsinoe sp., causing black scab on jojoba.</title>
        <authorList>
            <person name="Stodart B."/>
            <person name="Jeffress S."/>
            <person name="Ash G."/>
            <person name="Arun Chinnappa K."/>
        </authorList>
    </citation>
    <scope>NUCLEOTIDE SEQUENCE [LARGE SCALE GENOMIC DNA]</scope>
    <source>
        <strain evidence="2 3">Hillstone_2</strain>
    </source>
</reference>
<dbReference type="Proteomes" id="UP000308133">
    <property type="component" value="Unassembled WGS sequence"/>
</dbReference>
<protein>
    <submittedName>
        <fullName evidence="2">Uncharacterized protein</fullName>
    </submittedName>
</protein>
<accession>A0A4V6YAQ9</accession>
<evidence type="ECO:0000313" key="3">
    <source>
        <dbReference type="Proteomes" id="UP000308133"/>
    </source>
</evidence>
<gene>
    <name evidence="2" type="ORF">C1H76_8984</name>
</gene>
<evidence type="ECO:0000256" key="1">
    <source>
        <dbReference type="SAM" id="MobiDB-lite"/>
    </source>
</evidence>
<dbReference type="AlphaFoldDB" id="A0A4V6YAQ9"/>
<feature type="region of interest" description="Disordered" evidence="1">
    <location>
        <begin position="58"/>
        <end position="85"/>
    </location>
</feature>
<sequence>MNDGDLDLDLDVDADDYAEAAAEDGPSTNDRTHLSDEAFNAIKATYVAKHDNGSIYESLPAALPDPDLPTEGAGGDGADGNPTKPALSNKHIQLVSAAAGELYYFKNYEQLMNLIAWLRERYDIDGSGTGKGKGRGKFGQTLQRWEGRCRARIAEGKVGEVKGDEGRDVDGA</sequence>
<dbReference type="EMBL" id="PTQR01000125">
    <property type="protein sequence ID" value="TKX18862.1"/>
    <property type="molecule type" value="Genomic_DNA"/>
</dbReference>
<organism evidence="2 3">
    <name type="scientific">Elsinoe australis</name>
    <dbReference type="NCBI Taxonomy" id="40998"/>
    <lineage>
        <taxon>Eukaryota</taxon>
        <taxon>Fungi</taxon>
        <taxon>Dikarya</taxon>
        <taxon>Ascomycota</taxon>
        <taxon>Pezizomycotina</taxon>
        <taxon>Dothideomycetes</taxon>
        <taxon>Dothideomycetidae</taxon>
        <taxon>Myriangiales</taxon>
        <taxon>Elsinoaceae</taxon>
        <taxon>Elsinoe</taxon>
    </lineage>
</organism>
<proteinExistence type="predicted"/>